<accession>A0A9J5WZS3</accession>
<evidence type="ECO:0000313" key="1">
    <source>
        <dbReference type="EMBL" id="KAG5581291.1"/>
    </source>
</evidence>
<dbReference type="Proteomes" id="UP000824120">
    <property type="component" value="Chromosome 10"/>
</dbReference>
<comment type="caution">
    <text evidence="1">The sequence shown here is derived from an EMBL/GenBank/DDBJ whole genome shotgun (WGS) entry which is preliminary data.</text>
</comment>
<sequence>MYVCYERNKVPFDLYDLEEENYPNIGEILWREPTKDIGPSNTSPVLTLDDTTMETLEEEDDYADTDWDWMEADD</sequence>
<protein>
    <submittedName>
        <fullName evidence="1">Uncharacterized protein</fullName>
    </submittedName>
</protein>
<dbReference type="OrthoDB" id="1734357at2759"/>
<evidence type="ECO:0000313" key="2">
    <source>
        <dbReference type="Proteomes" id="UP000824120"/>
    </source>
</evidence>
<organism evidence="1 2">
    <name type="scientific">Solanum commersonii</name>
    <name type="common">Commerson's wild potato</name>
    <name type="synonym">Commerson's nightshade</name>
    <dbReference type="NCBI Taxonomy" id="4109"/>
    <lineage>
        <taxon>Eukaryota</taxon>
        <taxon>Viridiplantae</taxon>
        <taxon>Streptophyta</taxon>
        <taxon>Embryophyta</taxon>
        <taxon>Tracheophyta</taxon>
        <taxon>Spermatophyta</taxon>
        <taxon>Magnoliopsida</taxon>
        <taxon>eudicotyledons</taxon>
        <taxon>Gunneridae</taxon>
        <taxon>Pentapetalae</taxon>
        <taxon>asterids</taxon>
        <taxon>lamiids</taxon>
        <taxon>Solanales</taxon>
        <taxon>Solanaceae</taxon>
        <taxon>Solanoideae</taxon>
        <taxon>Solaneae</taxon>
        <taxon>Solanum</taxon>
    </lineage>
</organism>
<name>A0A9J5WZS3_SOLCO</name>
<proteinExistence type="predicted"/>
<keyword evidence="2" id="KW-1185">Reference proteome</keyword>
<dbReference type="AlphaFoldDB" id="A0A9J5WZS3"/>
<gene>
    <name evidence="1" type="ORF">H5410_051918</name>
</gene>
<dbReference type="EMBL" id="JACXVP010000010">
    <property type="protein sequence ID" value="KAG5581291.1"/>
    <property type="molecule type" value="Genomic_DNA"/>
</dbReference>
<reference evidence="1 2" key="1">
    <citation type="submission" date="2020-09" db="EMBL/GenBank/DDBJ databases">
        <title>De no assembly of potato wild relative species, Solanum commersonii.</title>
        <authorList>
            <person name="Cho K."/>
        </authorList>
    </citation>
    <scope>NUCLEOTIDE SEQUENCE [LARGE SCALE GENOMIC DNA]</scope>
    <source>
        <strain evidence="1">LZ3.2</strain>
        <tissue evidence="1">Leaf</tissue>
    </source>
</reference>